<dbReference type="Pfam" id="PF04954">
    <property type="entry name" value="SIP"/>
    <property type="match status" value="1"/>
</dbReference>
<gene>
    <name evidence="3" type="ORF">HNQ68_002228</name>
</gene>
<dbReference type="GO" id="GO:0016491">
    <property type="term" value="F:oxidoreductase activity"/>
    <property type="evidence" value="ECO:0007669"/>
    <property type="project" value="InterPro"/>
</dbReference>
<dbReference type="Pfam" id="PF08021">
    <property type="entry name" value="FAD_binding_9"/>
    <property type="match status" value="1"/>
</dbReference>
<dbReference type="PANTHER" id="PTHR30157">
    <property type="entry name" value="FERRIC REDUCTASE, NADPH-DEPENDENT"/>
    <property type="match status" value="1"/>
</dbReference>
<organism evidence="3 4">
    <name type="scientific">Pseudochrobactrum saccharolyticum</name>
    <dbReference type="NCBI Taxonomy" id="354352"/>
    <lineage>
        <taxon>Bacteria</taxon>
        <taxon>Pseudomonadati</taxon>
        <taxon>Pseudomonadota</taxon>
        <taxon>Alphaproteobacteria</taxon>
        <taxon>Hyphomicrobiales</taxon>
        <taxon>Brucellaceae</taxon>
        <taxon>Pseudochrobactrum</taxon>
    </lineage>
</organism>
<dbReference type="EMBL" id="JACHIL010000003">
    <property type="protein sequence ID" value="MBB5091687.1"/>
    <property type="molecule type" value="Genomic_DNA"/>
</dbReference>
<dbReference type="InterPro" id="IPR039261">
    <property type="entry name" value="FNR_nucleotide-bd"/>
</dbReference>
<dbReference type="CDD" id="cd06193">
    <property type="entry name" value="siderophore_interacting"/>
    <property type="match status" value="1"/>
</dbReference>
<evidence type="ECO:0000256" key="1">
    <source>
        <dbReference type="ARBA" id="ARBA00035644"/>
    </source>
</evidence>
<evidence type="ECO:0000259" key="2">
    <source>
        <dbReference type="PROSITE" id="PS51384"/>
    </source>
</evidence>
<dbReference type="InterPro" id="IPR039374">
    <property type="entry name" value="SIP_fam"/>
</dbReference>
<comment type="caution">
    <text evidence="3">The sequence shown here is derived from an EMBL/GenBank/DDBJ whole genome shotgun (WGS) entry which is preliminary data.</text>
</comment>
<evidence type="ECO:0000313" key="3">
    <source>
        <dbReference type="EMBL" id="MBB5091687.1"/>
    </source>
</evidence>
<protein>
    <submittedName>
        <fullName evidence="3">NADPH-dependent ferric siderophore reductase</fullName>
    </submittedName>
</protein>
<sequence>MQMTPDQTTPVQTPPAGRPQLRQWELTVTAVADAPANMRRVTFTAPDIAEFTYRAGQAIVMMLPTGDGEFGRRDYTIRSLDKEKGLLDVDFFMHGDGTHLTPGPAFARDAKIGDKISVRGPRGGASFREDADWHLITGDECCIPAIFHILETMPAKAQMHVLIEVDSVASQIALNDVREGLSATQITWLHRGDQKAGPSDLMAEAVAGFMLPHGRGHAILIGETSNVRKQRQNLISRGLTREQIASEGYWRPGRIGGHDHVED</sequence>
<dbReference type="PANTHER" id="PTHR30157:SF0">
    <property type="entry name" value="NADPH-DEPENDENT FERRIC-CHELATE REDUCTASE"/>
    <property type="match status" value="1"/>
</dbReference>
<dbReference type="AlphaFoldDB" id="A0A7W8AJT9"/>
<comment type="similarity">
    <text evidence="1">Belongs to the SIP oxidoreductase family.</text>
</comment>
<proteinExistence type="inferred from homology"/>
<dbReference type="SUPFAM" id="SSF63380">
    <property type="entry name" value="Riboflavin synthase domain-like"/>
    <property type="match status" value="1"/>
</dbReference>
<dbReference type="Gene3D" id="2.40.30.10">
    <property type="entry name" value="Translation factors"/>
    <property type="match status" value="1"/>
</dbReference>
<reference evidence="3 4" key="1">
    <citation type="submission" date="2020-08" db="EMBL/GenBank/DDBJ databases">
        <title>Genomic Encyclopedia of Type Strains, Phase IV (KMG-IV): sequencing the most valuable type-strain genomes for metagenomic binning, comparative biology and taxonomic classification.</title>
        <authorList>
            <person name="Goeker M."/>
        </authorList>
    </citation>
    <scope>NUCLEOTIDE SEQUENCE [LARGE SCALE GENOMIC DNA]</scope>
    <source>
        <strain evidence="3 4">DSM 25620</strain>
    </source>
</reference>
<dbReference type="InterPro" id="IPR013113">
    <property type="entry name" value="SIP_FAD-bd"/>
</dbReference>
<keyword evidence="4" id="KW-1185">Reference proteome</keyword>
<dbReference type="InterPro" id="IPR017938">
    <property type="entry name" value="Riboflavin_synthase-like_b-brl"/>
</dbReference>
<dbReference type="PROSITE" id="PS51384">
    <property type="entry name" value="FAD_FR"/>
    <property type="match status" value="1"/>
</dbReference>
<name>A0A7W8AJT9_9HYPH</name>
<dbReference type="InterPro" id="IPR017927">
    <property type="entry name" value="FAD-bd_FR_type"/>
</dbReference>
<dbReference type="Gene3D" id="3.40.50.80">
    <property type="entry name" value="Nucleotide-binding domain of ferredoxin-NADP reductase (FNR) module"/>
    <property type="match status" value="1"/>
</dbReference>
<dbReference type="Proteomes" id="UP000531231">
    <property type="component" value="Unassembled WGS sequence"/>
</dbReference>
<feature type="domain" description="FAD-binding FR-type" evidence="2">
    <location>
        <begin position="21"/>
        <end position="128"/>
    </location>
</feature>
<dbReference type="InterPro" id="IPR007037">
    <property type="entry name" value="SIP_rossman_dom"/>
</dbReference>
<evidence type="ECO:0000313" key="4">
    <source>
        <dbReference type="Proteomes" id="UP000531231"/>
    </source>
</evidence>
<accession>A0A7W8AJT9</accession>
<dbReference type="RefSeq" id="WP_246176110.1">
    <property type="nucleotide sequence ID" value="NZ_JACHIL010000003.1"/>
</dbReference>